<evidence type="ECO:0000259" key="2">
    <source>
        <dbReference type="Pfam" id="PF13202"/>
    </source>
</evidence>
<dbReference type="RefSeq" id="XP_067177272.1">
    <property type="nucleotide sequence ID" value="XM_067320662.1"/>
</dbReference>
<dbReference type="SUPFAM" id="SSF47473">
    <property type="entry name" value="EF-hand"/>
    <property type="match status" value="1"/>
</dbReference>
<dbReference type="GeneID" id="92513174"/>
<feature type="domain" description="EF-hand" evidence="2">
    <location>
        <begin position="195"/>
        <end position="213"/>
    </location>
</feature>
<gene>
    <name evidence="3" type="ORF">LSCM1_03110</name>
</gene>
<dbReference type="EMBL" id="JAFEUZ010000028">
    <property type="protein sequence ID" value="KAG5474330.1"/>
    <property type="molecule type" value="Genomic_DNA"/>
</dbReference>
<dbReference type="Gene3D" id="1.10.238.10">
    <property type="entry name" value="EF-hand"/>
    <property type="match status" value="1"/>
</dbReference>
<proteinExistence type="predicted"/>
<dbReference type="OrthoDB" id="264061at2759"/>
<dbReference type="InterPro" id="IPR011992">
    <property type="entry name" value="EF-hand-dom_pair"/>
</dbReference>
<dbReference type="PROSITE" id="PS00018">
    <property type="entry name" value="EF_HAND_1"/>
    <property type="match status" value="2"/>
</dbReference>
<accession>A0A836GYL7</accession>
<feature type="domain" description="EF-hand" evidence="2">
    <location>
        <begin position="92"/>
        <end position="109"/>
    </location>
</feature>
<evidence type="ECO:0000256" key="1">
    <source>
        <dbReference type="ARBA" id="ARBA00022837"/>
    </source>
</evidence>
<dbReference type="GO" id="GO:0005509">
    <property type="term" value="F:calcium ion binding"/>
    <property type="evidence" value="ECO:0007669"/>
    <property type="project" value="InterPro"/>
</dbReference>
<dbReference type="InterPro" id="IPR018247">
    <property type="entry name" value="EF_Hand_1_Ca_BS"/>
</dbReference>
<sequence>MTSSRKGDAVVGFRDESTLLNTDDLKHALDIAVNLGHPPSDKSPNGTYRLFEVPFTCKRALWDNWLGHRQGDAFQNFTESERARAVRGLLVKALDMDGDGRITPKDLQLLYETRLTSTLTRHEDTLNKWLPLAGQCAFGGLMGLSVGAVARGAYKRKYRIAGIGFAVYTGAQYLAQQNFVNQRLLEKAFREKVRQLADVNGDGEVNREDINALVENRVKFVATKLGPGGLAPGMAGYASLALGFARGIRALLGCMCVADFFCSAVWGGKPRFVTSASQHVDFFHLSPFRVCALMHAIPSAHTSQR</sequence>
<dbReference type="KEGG" id="lmat:92513174"/>
<organism evidence="3 4">
    <name type="scientific">Leishmania martiniquensis</name>
    <dbReference type="NCBI Taxonomy" id="1580590"/>
    <lineage>
        <taxon>Eukaryota</taxon>
        <taxon>Discoba</taxon>
        <taxon>Euglenozoa</taxon>
        <taxon>Kinetoplastea</taxon>
        <taxon>Metakinetoplastina</taxon>
        <taxon>Trypanosomatida</taxon>
        <taxon>Trypanosomatidae</taxon>
        <taxon>Leishmaniinae</taxon>
        <taxon>Leishmania</taxon>
    </lineage>
</organism>
<dbReference type="Pfam" id="PF13202">
    <property type="entry name" value="EF-hand_5"/>
    <property type="match status" value="2"/>
</dbReference>
<reference evidence="3 4" key="1">
    <citation type="submission" date="2021-03" db="EMBL/GenBank/DDBJ databases">
        <title>Leishmania (Mundinia) martiniquensis Genome sequencing and assembly.</title>
        <authorList>
            <person name="Almutairi H."/>
            <person name="Gatherer D."/>
        </authorList>
    </citation>
    <scope>NUCLEOTIDE SEQUENCE [LARGE SCALE GENOMIC DNA]</scope>
    <source>
        <strain evidence="3">LSCM1</strain>
    </source>
</reference>
<dbReference type="Proteomes" id="UP000673552">
    <property type="component" value="Chromosome 28"/>
</dbReference>
<protein>
    <recommendedName>
        <fullName evidence="2">EF-hand domain-containing protein</fullName>
    </recommendedName>
</protein>
<evidence type="ECO:0000313" key="3">
    <source>
        <dbReference type="EMBL" id="KAG5474330.1"/>
    </source>
</evidence>
<evidence type="ECO:0000313" key="4">
    <source>
        <dbReference type="Proteomes" id="UP000673552"/>
    </source>
</evidence>
<keyword evidence="4" id="KW-1185">Reference proteome</keyword>
<dbReference type="AlphaFoldDB" id="A0A836GYL7"/>
<keyword evidence="1" id="KW-0106">Calcium</keyword>
<name>A0A836GYL7_9TRYP</name>
<dbReference type="InterPro" id="IPR002048">
    <property type="entry name" value="EF_hand_dom"/>
</dbReference>
<comment type="caution">
    <text evidence="3">The sequence shown here is derived from an EMBL/GenBank/DDBJ whole genome shotgun (WGS) entry which is preliminary data.</text>
</comment>